<sequence length="91" mass="9799">MFFHDGAGQIWPLPDTGFDYYGTGYSGGGPQRLAETLTALTDDAAADVHAPPELTTENIGLYRALYRLVTEHRAPISITAELIAAHLPGSR</sequence>
<accession>A0A0E4CRE7</accession>
<dbReference type="STRING" id="141349.BN1232_06115"/>
<gene>
    <name evidence="1" type="ORF">BN1232_06115</name>
</gene>
<evidence type="ECO:0000313" key="2">
    <source>
        <dbReference type="Proteomes" id="UP000199251"/>
    </source>
</evidence>
<organism evidence="1 2">
    <name type="scientific">Mycobacterium lentiflavum</name>
    <dbReference type="NCBI Taxonomy" id="141349"/>
    <lineage>
        <taxon>Bacteria</taxon>
        <taxon>Bacillati</taxon>
        <taxon>Actinomycetota</taxon>
        <taxon>Actinomycetes</taxon>
        <taxon>Mycobacteriales</taxon>
        <taxon>Mycobacteriaceae</taxon>
        <taxon>Mycobacterium</taxon>
        <taxon>Mycobacterium simiae complex</taxon>
    </lineage>
</organism>
<reference evidence="1 2" key="1">
    <citation type="submission" date="2015-03" db="EMBL/GenBank/DDBJ databases">
        <authorList>
            <person name="Urmite Genomes"/>
        </authorList>
    </citation>
    <scope>NUCLEOTIDE SEQUENCE [LARGE SCALE GENOMIC DNA]</scope>
    <source>
        <strain evidence="1 2">CSUR P1491</strain>
    </source>
</reference>
<dbReference type="AlphaFoldDB" id="A0A0E4CRE7"/>
<name>A0A0E4CRE7_MYCLN</name>
<dbReference type="EMBL" id="CTEE01000002">
    <property type="protein sequence ID" value="CQD24231.1"/>
    <property type="molecule type" value="Genomic_DNA"/>
</dbReference>
<evidence type="ECO:0000313" key="1">
    <source>
        <dbReference type="EMBL" id="CQD24231.1"/>
    </source>
</evidence>
<proteinExistence type="predicted"/>
<protein>
    <submittedName>
        <fullName evidence="1">Uncharacterized protein</fullName>
    </submittedName>
</protein>
<dbReference type="RefSeq" id="WP_090609893.1">
    <property type="nucleotide sequence ID" value="NZ_CTEE01000002.1"/>
</dbReference>
<dbReference type="Proteomes" id="UP000199251">
    <property type="component" value="Unassembled WGS sequence"/>
</dbReference>